<sequence length="207" mass="22302">MAFIHTPNASASEKTTSMYASAEANYGYLPNMYRAFGHRPEVIECWAALLASIRGRMSLRRYELVTLAAAKELKSSYCMLAHGSVLLREGFTSDGLTAVVNETEKAPIDAGERAIMAFAAKVARDATSVTQQDIDGLKKHGLSDAEVFDVTAAAAARCFFSKMLDALGAAPDHAYIERLEPNVRKALSVGREVERPLAPSPSCGTAQ</sequence>
<evidence type="ECO:0000313" key="2">
    <source>
        <dbReference type="Proteomes" id="UP000027180"/>
    </source>
</evidence>
<dbReference type="PANTHER" id="PTHR35446">
    <property type="entry name" value="SI:CH211-175M2.5"/>
    <property type="match status" value="1"/>
</dbReference>
<dbReference type="SUPFAM" id="SSF69118">
    <property type="entry name" value="AhpD-like"/>
    <property type="match status" value="1"/>
</dbReference>
<organism evidence="1 2">
    <name type="scientific">Rhizobium etli bv. mimosae str. IE4771</name>
    <dbReference type="NCBI Taxonomy" id="1432050"/>
    <lineage>
        <taxon>Bacteria</taxon>
        <taxon>Pseudomonadati</taxon>
        <taxon>Pseudomonadota</taxon>
        <taxon>Alphaproteobacteria</taxon>
        <taxon>Hyphomicrobiales</taxon>
        <taxon>Rhizobiaceae</taxon>
        <taxon>Rhizobium/Agrobacterium group</taxon>
        <taxon>Rhizobium</taxon>
    </lineage>
</organism>
<proteinExistence type="predicted"/>
<gene>
    <name evidence="1" type="ORF">IE4771_CH01783</name>
</gene>
<dbReference type="GO" id="GO:0004601">
    <property type="term" value="F:peroxidase activity"/>
    <property type="evidence" value="ECO:0007669"/>
    <property type="project" value="UniProtKB-KW"/>
</dbReference>
<accession>A0A060HVC7</accession>
<dbReference type="Proteomes" id="UP000027180">
    <property type="component" value="Chromosome"/>
</dbReference>
<dbReference type="AlphaFoldDB" id="A0A060HVC7"/>
<dbReference type="OrthoDB" id="9810664at2"/>
<keyword evidence="1" id="KW-0575">Peroxidase</keyword>
<dbReference type="HOGENOM" id="CLU_118147_0_0_5"/>
<name>A0A060HVC7_RHIET</name>
<reference evidence="1 2" key="1">
    <citation type="submission" date="2013-12" db="EMBL/GenBank/DDBJ databases">
        <title>Complete genome sequence of Rhizobium etli bv. mimosae IE4771.</title>
        <authorList>
            <person name="Bustos P."/>
            <person name="Santamaria R.I."/>
            <person name="Lozano L."/>
            <person name="Ormeno-Orrillo E."/>
            <person name="Rogel M.A."/>
            <person name="Romero D."/>
            <person name="Cevallos M.A."/>
            <person name="Martinez-Romero E."/>
            <person name="Gonzalez V."/>
        </authorList>
    </citation>
    <scope>NUCLEOTIDE SEQUENCE [LARGE SCALE GENOMIC DNA]</scope>
    <source>
        <strain evidence="1 2">IE4771</strain>
    </source>
</reference>
<dbReference type="InterPro" id="IPR029032">
    <property type="entry name" value="AhpD-like"/>
</dbReference>
<evidence type="ECO:0000313" key="1">
    <source>
        <dbReference type="EMBL" id="AIC26908.1"/>
    </source>
</evidence>
<dbReference type="RefSeq" id="WP_038688325.1">
    <property type="nucleotide sequence ID" value="NZ_CP006986.1"/>
</dbReference>
<dbReference type="EMBL" id="CP006986">
    <property type="protein sequence ID" value="AIC26908.1"/>
    <property type="molecule type" value="Genomic_DNA"/>
</dbReference>
<protein>
    <submittedName>
        <fullName evidence="1">Peroxidase-related protein</fullName>
    </submittedName>
</protein>
<dbReference type="Gene3D" id="1.20.1290.10">
    <property type="entry name" value="AhpD-like"/>
    <property type="match status" value="1"/>
</dbReference>
<dbReference type="KEGG" id="rei:IE4771_CH01783"/>
<dbReference type="PANTHER" id="PTHR35446:SF2">
    <property type="entry name" value="CARBOXYMUCONOLACTONE DECARBOXYLASE-LIKE DOMAIN-CONTAINING PROTEIN"/>
    <property type="match status" value="1"/>
</dbReference>
<keyword evidence="1" id="KW-0560">Oxidoreductase</keyword>